<evidence type="ECO:0000313" key="2">
    <source>
        <dbReference type="Proteomes" id="UP000678499"/>
    </source>
</evidence>
<dbReference type="Proteomes" id="UP000678499">
    <property type="component" value="Unassembled WGS sequence"/>
</dbReference>
<reference evidence="1" key="1">
    <citation type="submission" date="2020-11" db="EMBL/GenBank/DDBJ databases">
        <authorList>
            <person name="Tran Van P."/>
        </authorList>
    </citation>
    <scope>NUCLEOTIDE SEQUENCE</scope>
</reference>
<gene>
    <name evidence="1" type="ORF">NMOB1V02_LOCUS10544</name>
</gene>
<evidence type="ECO:0000313" key="1">
    <source>
        <dbReference type="EMBL" id="CAD7282926.1"/>
    </source>
</evidence>
<accession>A0A7R9GHN0</accession>
<sequence length="112" mass="12854">MKTPKTVSKMACFVAYGFKSDRPWRSAYSTPVYVPVFISVTPLYRWMSQPKCRSRQWTDSYTVKATSLRPQDQRVLLQNPRGTWPPGVSFPKRSVLDIWSLDPALGPGFQPQ</sequence>
<protein>
    <submittedName>
        <fullName evidence="1">Uncharacterized protein</fullName>
    </submittedName>
</protein>
<proteinExistence type="predicted"/>
<dbReference type="EMBL" id="CAJPEX010004526">
    <property type="protein sequence ID" value="CAG0923078.1"/>
    <property type="molecule type" value="Genomic_DNA"/>
</dbReference>
<organism evidence="1">
    <name type="scientific">Notodromas monacha</name>
    <dbReference type="NCBI Taxonomy" id="399045"/>
    <lineage>
        <taxon>Eukaryota</taxon>
        <taxon>Metazoa</taxon>
        <taxon>Ecdysozoa</taxon>
        <taxon>Arthropoda</taxon>
        <taxon>Crustacea</taxon>
        <taxon>Oligostraca</taxon>
        <taxon>Ostracoda</taxon>
        <taxon>Podocopa</taxon>
        <taxon>Podocopida</taxon>
        <taxon>Cypridocopina</taxon>
        <taxon>Cypridoidea</taxon>
        <taxon>Cyprididae</taxon>
        <taxon>Notodromas</taxon>
    </lineage>
</organism>
<name>A0A7R9GHN0_9CRUS</name>
<keyword evidence="2" id="KW-1185">Reference proteome</keyword>
<dbReference type="AlphaFoldDB" id="A0A7R9GHN0"/>
<dbReference type="EMBL" id="OA886563">
    <property type="protein sequence ID" value="CAD7282926.1"/>
    <property type="molecule type" value="Genomic_DNA"/>
</dbReference>